<proteinExistence type="inferred from homology"/>
<dbReference type="EMBL" id="CP054842">
    <property type="protein sequence ID" value="QKV55814.1"/>
    <property type="molecule type" value="Genomic_DNA"/>
</dbReference>
<evidence type="ECO:0000313" key="7">
    <source>
        <dbReference type="EMBL" id="QKV55814.1"/>
    </source>
</evidence>
<evidence type="ECO:0000256" key="1">
    <source>
        <dbReference type="ARBA" id="ARBA00004453"/>
    </source>
</evidence>
<keyword evidence="8" id="KW-1185">Reference proteome</keyword>
<evidence type="ECO:0000256" key="4">
    <source>
        <dbReference type="ARBA" id="ARBA00023125"/>
    </source>
</evidence>
<gene>
    <name evidence="7" type="ORF">HUK68_23125</name>
</gene>
<comment type="similarity">
    <text evidence="2">Belongs to the histone-like protein H-NS family.</text>
</comment>
<evidence type="ECO:0000256" key="2">
    <source>
        <dbReference type="ARBA" id="ARBA00010610"/>
    </source>
</evidence>
<dbReference type="SMART" id="SM00528">
    <property type="entry name" value="HNS"/>
    <property type="match status" value="1"/>
</dbReference>
<organism evidence="7 8">
    <name type="scientific">Comamonas antarctica</name>
    <dbReference type="NCBI Taxonomy" id="2743470"/>
    <lineage>
        <taxon>Bacteria</taxon>
        <taxon>Pseudomonadati</taxon>
        <taxon>Pseudomonadota</taxon>
        <taxon>Betaproteobacteria</taxon>
        <taxon>Burkholderiales</taxon>
        <taxon>Comamonadaceae</taxon>
        <taxon>Comamonas</taxon>
    </lineage>
</organism>
<dbReference type="KEGG" id="aant:HUK68_23125"/>
<dbReference type="GO" id="GO:0003677">
    <property type="term" value="F:DNA binding"/>
    <property type="evidence" value="ECO:0007669"/>
    <property type="project" value="UniProtKB-KW"/>
</dbReference>
<evidence type="ECO:0000313" key="8">
    <source>
        <dbReference type="Proteomes" id="UP000509579"/>
    </source>
</evidence>
<evidence type="ECO:0000256" key="5">
    <source>
        <dbReference type="SAM" id="MobiDB-lite"/>
    </source>
</evidence>
<evidence type="ECO:0000259" key="6">
    <source>
        <dbReference type="SMART" id="SM00528"/>
    </source>
</evidence>
<reference evidence="7 8" key="1">
    <citation type="submission" date="2020-06" db="EMBL/GenBank/DDBJ databases">
        <title>Acidovorax antarctica sp. nov., isolated from Corinth ice sheet soil, Antarctic Fields Peninsula.</title>
        <authorList>
            <person name="Xu Q."/>
            <person name="Peng F."/>
        </authorList>
    </citation>
    <scope>NUCLEOTIDE SEQUENCE [LARGE SCALE GENOMIC DNA]</scope>
    <source>
        <strain evidence="7 8">16-35-5</strain>
        <plasmid evidence="7 8">unnamed2</plasmid>
    </source>
</reference>
<sequence>MSTYKELLKQREELENQIKEARNKELTDAVGKVRALVSEFSLTAEDVFPPAKGRKSSNAGGKVAPKYKNPETGDTWTGRGKAPKWIAAVKNREEFAI</sequence>
<accession>A0A6N1X8U5</accession>
<dbReference type="Gene3D" id="3.30.160.510">
    <property type="entry name" value="Histone-like nucleoid-structuring protein H-NS"/>
    <property type="match status" value="1"/>
</dbReference>
<dbReference type="GO" id="GO:0009295">
    <property type="term" value="C:nucleoid"/>
    <property type="evidence" value="ECO:0007669"/>
    <property type="project" value="UniProtKB-SubCell"/>
</dbReference>
<keyword evidence="7" id="KW-0614">Plasmid</keyword>
<dbReference type="Pfam" id="PF00816">
    <property type="entry name" value="Histone_HNS"/>
    <property type="match status" value="1"/>
</dbReference>
<feature type="domain" description="DNA-binding protein H-NS-like C-terminal" evidence="6">
    <location>
        <begin position="57"/>
        <end position="97"/>
    </location>
</feature>
<dbReference type="SUPFAM" id="SSF81273">
    <property type="entry name" value="H-NS histone-like proteins"/>
    <property type="match status" value="1"/>
</dbReference>
<dbReference type="PANTHER" id="PTHR38097">
    <property type="match status" value="1"/>
</dbReference>
<dbReference type="Proteomes" id="UP000509579">
    <property type="component" value="Plasmid unnamed2"/>
</dbReference>
<comment type="subcellular location">
    <subcellularLocation>
        <location evidence="1">Cytoplasm</location>
        <location evidence="1">Nucleoid</location>
    </subcellularLocation>
</comment>
<keyword evidence="3" id="KW-0963">Cytoplasm</keyword>
<dbReference type="InterPro" id="IPR027444">
    <property type="entry name" value="H-NS_C_dom"/>
</dbReference>
<name>A0A6N1X8U5_9BURK</name>
<geneLocation type="plasmid" evidence="7 8">
    <name>unnamed2</name>
</geneLocation>
<protein>
    <submittedName>
        <fullName evidence="7">H-NS histone family protein</fullName>
    </submittedName>
</protein>
<evidence type="ECO:0000256" key="3">
    <source>
        <dbReference type="ARBA" id="ARBA00022490"/>
    </source>
</evidence>
<dbReference type="AlphaFoldDB" id="A0A6N1X8U5"/>
<feature type="region of interest" description="Disordered" evidence="5">
    <location>
        <begin position="48"/>
        <end position="79"/>
    </location>
</feature>
<dbReference type="PANTHER" id="PTHR38097:SF2">
    <property type="entry name" value="DNA-BINDING PROTEIN STPA"/>
    <property type="match status" value="1"/>
</dbReference>
<dbReference type="RefSeq" id="WP_175506593.1">
    <property type="nucleotide sequence ID" value="NZ_CP054842.1"/>
</dbReference>
<keyword evidence="4" id="KW-0238">DNA-binding</keyword>